<sequence>MPPTTRRPSTAAALAALGDRVDEVAERLGALEAALVVQGPGAVSAAAAYDALRKQLLAAAGERKRLLVCLATLRSALDEGEPLETLAGRLEEWAAQADLQEVRDPADLARFDVVGEGPHVRVVRAAWVDNRTGALIARGVAERTEAEQA</sequence>
<keyword evidence="2" id="KW-1185">Reference proteome</keyword>
<gene>
    <name evidence="1" type="ORF">G9H71_01080</name>
</gene>
<dbReference type="Proteomes" id="UP000800981">
    <property type="component" value="Unassembled WGS sequence"/>
</dbReference>
<dbReference type="RefSeq" id="WP_166276568.1">
    <property type="nucleotide sequence ID" value="NZ_JAANNP010000001.1"/>
</dbReference>
<proteinExistence type="predicted"/>
<reference evidence="1 2" key="1">
    <citation type="submission" date="2020-03" db="EMBL/GenBank/DDBJ databases">
        <title>Two novel Motilibacter sp.</title>
        <authorList>
            <person name="Liu S."/>
        </authorList>
    </citation>
    <scope>NUCLEOTIDE SEQUENCE [LARGE SCALE GENOMIC DNA]</scope>
    <source>
        <strain evidence="1 2">E257</strain>
    </source>
</reference>
<comment type="caution">
    <text evidence="1">The sequence shown here is derived from an EMBL/GenBank/DDBJ whole genome shotgun (WGS) entry which is preliminary data.</text>
</comment>
<dbReference type="EMBL" id="JAANNP010000001">
    <property type="protein sequence ID" value="NHC12375.1"/>
    <property type="molecule type" value="Genomic_DNA"/>
</dbReference>
<accession>A0ABX0GRH8</accession>
<evidence type="ECO:0000313" key="2">
    <source>
        <dbReference type="Proteomes" id="UP000800981"/>
    </source>
</evidence>
<protein>
    <submittedName>
        <fullName evidence="1">Uncharacterized protein</fullName>
    </submittedName>
</protein>
<organism evidence="1 2">
    <name type="scientific">Motilibacter deserti</name>
    <dbReference type="NCBI Taxonomy" id="2714956"/>
    <lineage>
        <taxon>Bacteria</taxon>
        <taxon>Bacillati</taxon>
        <taxon>Actinomycetota</taxon>
        <taxon>Actinomycetes</taxon>
        <taxon>Motilibacterales</taxon>
        <taxon>Motilibacteraceae</taxon>
        <taxon>Motilibacter</taxon>
    </lineage>
</organism>
<evidence type="ECO:0000313" key="1">
    <source>
        <dbReference type="EMBL" id="NHC12375.1"/>
    </source>
</evidence>
<name>A0ABX0GRH8_9ACTN</name>